<evidence type="ECO:0000313" key="3">
    <source>
        <dbReference type="Proteomes" id="UP001175271"/>
    </source>
</evidence>
<feature type="region of interest" description="Disordered" evidence="1">
    <location>
        <begin position="311"/>
        <end position="337"/>
    </location>
</feature>
<comment type="caution">
    <text evidence="2">The sequence shown here is derived from an EMBL/GenBank/DDBJ whole genome shotgun (WGS) entry which is preliminary data.</text>
</comment>
<accession>A0AA39HNG6</accession>
<feature type="compositionally biased region" description="Basic and acidic residues" evidence="1">
    <location>
        <begin position="311"/>
        <end position="324"/>
    </location>
</feature>
<keyword evidence="3" id="KW-1185">Reference proteome</keyword>
<protein>
    <submittedName>
        <fullName evidence="2">Uncharacterized protein</fullName>
    </submittedName>
</protein>
<dbReference type="EMBL" id="JAUCMV010000003">
    <property type="protein sequence ID" value="KAK0409132.1"/>
    <property type="molecule type" value="Genomic_DNA"/>
</dbReference>
<dbReference type="Proteomes" id="UP001175271">
    <property type="component" value="Unassembled WGS sequence"/>
</dbReference>
<proteinExistence type="predicted"/>
<name>A0AA39HNG6_9BILA</name>
<organism evidence="2 3">
    <name type="scientific">Steinernema hermaphroditum</name>
    <dbReference type="NCBI Taxonomy" id="289476"/>
    <lineage>
        <taxon>Eukaryota</taxon>
        <taxon>Metazoa</taxon>
        <taxon>Ecdysozoa</taxon>
        <taxon>Nematoda</taxon>
        <taxon>Chromadorea</taxon>
        <taxon>Rhabditida</taxon>
        <taxon>Tylenchina</taxon>
        <taxon>Panagrolaimomorpha</taxon>
        <taxon>Strongyloidoidea</taxon>
        <taxon>Steinernematidae</taxon>
        <taxon>Steinernema</taxon>
    </lineage>
</organism>
<evidence type="ECO:0000313" key="2">
    <source>
        <dbReference type="EMBL" id="KAK0409132.1"/>
    </source>
</evidence>
<gene>
    <name evidence="2" type="ORF">QR680_004358</name>
</gene>
<sequence>MSDAVNGSPRRRKKLRIPKFDPSIVHDYVPRGTFNRMVCRQIPCDEDVVERHESMMQRYNELLEEDPEMRERLAQQQRRARELEESDERLGKVVDNWIEETKKPEYAQRIYRQLHVLKKKTVHLGPTGTKVGATVEKTEATQETVPVDLSRTRRRMMTSLDFLKDQCRIMEERKRRREEEDEAVNGPKKIKAIQGDFRFSIRVPAVENPQASNRNVSLYSSSDEYEGEAPSQEDIMDSVFPDFLEDAQSAGGVEDELSQEAGNEFGFSVRARSTQGTIPGTPIGSSSVSDFEEDAPRQGVVDSIFGDLLHRNDDNPPAEQEHFDISTPPETADGNYDWGARGCWVVRK</sequence>
<dbReference type="AlphaFoldDB" id="A0AA39HNG6"/>
<evidence type="ECO:0000256" key="1">
    <source>
        <dbReference type="SAM" id="MobiDB-lite"/>
    </source>
</evidence>
<reference evidence="2" key="1">
    <citation type="submission" date="2023-06" db="EMBL/GenBank/DDBJ databases">
        <title>Genomic analysis of the entomopathogenic nematode Steinernema hermaphroditum.</title>
        <authorList>
            <person name="Schwarz E.M."/>
            <person name="Heppert J.K."/>
            <person name="Baniya A."/>
            <person name="Schwartz H.T."/>
            <person name="Tan C.-H."/>
            <person name="Antoshechkin I."/>
            <person name="Sternberg P.W."/>
            <person name="Goodrich-Blair H."/>
            <person name="Dillman A.R."/>
        </authorList>
    </citation>
    <scope>NUCLEOTIDE SEQUENCE</scope>
    <source>
        <strain evidence="2">PS9179</strain>
        <tissue evidence="2">Whole animal</tissue>
    </source>
</reference>